<dbReference type="EMBL" id="BMLI01000001">
    <property type="protein sequence ID" value="GGM94422.1"/>
    <property type="molecule type" value="Genomic_DNA"/>
</dbReference>
<organism evidence="2 3">
    <name type="scientific">Dyadobacter beijingensis</name>
    <dbReference type="NCBI Taxonomy" id="365489"/>
    <lineage>
        <taxon>Bacteria</taxon>
        <taxon>Pseudomonadati</taxon>
        <taxon>Bacteroidota</taxon>
        <taxon>Cytophagia</taxon>
        <taxon>Cytophagales</taxon>
        <taxon>Spirosomataceae</taxon>
        <taxon>Dyadobacter</taxon>
    </lineage>
</organism>
<accession>A0ABQ2HYE3</accession>
<feature type="region of interest" description="Disordered" evidence="1">
    <location>
        <begin position="1"/>
        <end position="50"/>
    </location>
</feature>
<gene>
    <name evidence="2" type="ORF">GCM10010967_29590</name>
</gene>
<dbReference type="Proteomes" id="UP000632339">
    <property type="component" value="Unassembled WGS sequence"/>
</dbReference>
<evidence type="ECO:0000313" key="2">
    <source>
        <dbReference type="EMBL" id="GGM94422.1"/>
    </source>
</evidence>
<feature type="compositionally biased region" description="Basic and acidic residues" evidence="1">
    <location>
        <begin position="22"/>
        <end position="43"/>
    </location>
</feature>
<reference evidence="3" key="1">
    <citation type="journal article" date="2019" name="Int. J. Syst. Evol. Microbiol.">
        <title>The Global Catalogue of Microorganisms (GCM) 10K type strain sequencing project: providing services to taxonomists for standard genome sequencing and annotation.</title>
        <authorList>
            <consortium name="The Broad Institute Genomics Platform"/>
            <consortium name="The Broad Institute Genome Sequencing Center for Infectious Disease"/>
            <person name="Wu L."/>
            <person name="Ma J."/>
        </authorList>
    </citation>
    <scope>NUCLEOTIDE SEQUENCE [LARGE SCALE GENOMIC DNA]</scope>
    <source>
        <strain evidence="3">CGMCC 1.6375</strain>
    </source>
</reference>
<protein>
    <submittedName>
        <fullName evidence="2">Uncharacterized protein</fullName>
    </submittedName>
</protein>
<proteinExistence type="predicted"/>
<name>A0ABQ2HYE3_9BACT</name>
<keyword evidence="3" id="KW-1185">Reference proteome</keyword>
<comment type="caution">
    <text evidence="2">The sequence shown here is derived from an EMBL/GenBank/DDBJ whole genome shotgun (WGS) entry which is preliminary data.</text>
</comment>
<evidence type="ECO:0000313" key="3">
    <source>
        <dbReference type="Proteomes" id="UP000632339"/>
    </source>
</evidence>
<evidence type="ECO:0000256" key="1">
    <source>
        <dbReference type="SAM" id="MobiDB-lite"/>
    </source>
</evidence>
<sequence length="50" mass="5455">MINGKLIPQPLYDPQESQALADQRKEHHSHGNEDDFVAEREGRAVGGVGG</sequence>